<dbReference type="Gene3D" id="3.40.710.10">
    <property type="entry name" value="DD-peptidase/beta-lactamase superfamily"/>
    <property type="match status" value="1"/>
</dbReference>
<dbReference type="Pfam" id="PF03422">
    <property type="entry name" value="CBM_6"/>
    <property type="match status" value="1"/>
</dbReference>
<evidence type="ECO:0000256" key="1">
    <source>
        <dbReference type="ARBA" id="ARBA00022729"/>
    </source>
</evidence>
<sequence length="627" mass="69840">MKLYVLFLCVLAWLCPVKLIAQSASFTVNGKKVVIKTFNSSFEQLLKATDIPGASLAIIDHNKIAFTGYYGVKTLKGQEKVDAETVFEACSLSKSYLVYAAFRLVEEGKLDLDKPVYQYMEPGAALDHDVRYKLITPRMILSHCSGIENWKEDNNRDTLEILTDPGKSFVYSGTGYNYLAEAIATIIGKPYETYVNELVLQPLHLQHSYLRFTKDGPFNYATGHNIFGKEIPKWKNEEAVPSSANNVTAEDYARLIIATFDGQHLSKKTEQALLTPLISTSGNQKPYYYGPGFEIFYAEGDTIISHGGNNAGFKGQLFYSLKHKCGFVLLTNGDRGKLAVSALNKMTACLPVEAYYQQISLEEYPDASVGLFHTYLTSGLDAMQDSIKVMEKNKKLTEGTLNALGSVFMDSDTALSRKLLQNNLVLYPGSSLGYYLLGNLYKNRYAYDIAYGYYVKAKALHFDLWETELTRELELCRLKIADARRRTALLAEVNAAGQLTLQAEAYNQMQGIEVRVTKDSGGGQALGFIDTGDWMNYKVRVPDAGRYQLQLRVSSEPGNGRAELRSGATVIAAFDITSTKSWESFTTLTAYADLPAGLQTFQLYAAKGGFDVNWIQFTRIKNISSKK</sequence>
<feature type="domain" description="CBM6" evidence="3">
    <location>
        <begin position="499"/>
        <end position="618"/>
    </location>
</feature>
<evidence type="ECO:0000259" key="3">
    <source>
        <dbReference type="PROSITE" id="PS51175"/>
    </source>
</evidence>
<dbReference type="InterPro" id="IPR008979">
    <property type="entry name" value="Galactose-bd-like_sf"/>
</dbReference>
<dbReference type="OrthoDB" id="1357763at2"/>
<dbReference type="GO" id="GO:0030246">
    <property type="term" value="F:carbohydrate binding"/>
    <property type="evidence" value="ECO:0007669"/>
    <property type="project" value="InterPro"/>
</dbReference>
<dbReference type="Proteomes" id="UP000249754">
    <property type="component" value="Unassembled WGS sequence"/>
</dbReference>
<dbReference type="RefSeq" id="WP_111635121.1">
    <property type="nucleotide sequence ID" value="NZ_QLLR01000022.1"/>
</dbReference>
<keyword evidence="1 2" id="KW-0732">Signal</keyword>
<dbReference type="EMBL" id="QLLR01000022">
    <property type="protein sequence ID" value="RAJ26897.1"/>
    <property type="molecule type" value="Genomic_DNA"/>
</dbReference>
<reference evidence="4 5" key="1">
    <citation type="submission" date="2018-06" db="EMBL/GenBank/DDBJ databases">
        <title>Genomic Encyclopedia of Archaeal and Bacterial Type Strains, Phase II (KMG-II): from individual species to whole genera.</title>
        <authorList>
            <person name="Goeker M."/>
        </authorList>
    </citation>
    <scope>NUCLEOTIDE SEQUENCE [LARGE SCALE GENOMIC DNA]</scope>
    <source>
        <strain evidence="4 5">DSM 14825</strain>
    </source>
</reference>
<organism evidence="4 5">
    <name type="scientific">Pedobacter cryoconitis</name>
    <dbReference type="NCBI Taxonomy" id="188932"/>
    <lineage>
        <taxon>Bacteria</taxon>
        <taxon>Pseudomonadati</taxon>
        <taxon>Bacteroidota</taxon>
        <taxon>Sphingobacteriia</taxon>
        <taxon>Sphingobacteriales</taxon>
        <taxon>Sphingobacteriaceae</taxon>
        <taxon>Pedobacter</taxon>
    </lineage>
</organism>
<comment type="caution">
    <text evidence="4">The sequence shown here is derived from an EMBL/GenBank/DDBJ whole genome shotgun (WGS) entry which is preliminary data.</text>
</comment>
<dbReference type="Pfam" id="PF00144">
    <property type="entry name" value="Beta-lactamase"/>
    <property type="match status" value="1"/>
</dbReference>
<dbReference type="PANTHER" id="PTHR46825">
    <property type="entry name" value="D-ALANYL-D-ALANINE-CARBOXYPEPTIDASE/ENDOPEPTIDASE AMPH"/>
    <property type="match status" value="1"/>
</dbReference>
<dbReference type="InterPro" id="IPR006584">
    <property type="entry name" value="Cellulose-bd_IV"/>
</dbReference>
<gene>
    <name evidence="4" type="ORF">LY11_03723</name>
</gene>
<protein>
    <submittedName>
        <fullName evidence="4">CubicO group peptidase (Beta-lactamase class C family)</fullName>
    </submittedName>
</protein>
<dbReference type="InterPro" id="IPR005084">
    <property type="entry name" value="CBM6"/>
</dbReference>
<dbReference type="PANTHER" id="PTHR46825:SF9">
    <property type="entry name" value="BETA-LACTAMASE-RELATED DOMAIN-CONTAINING PROTEIN"/>
    <property type="match status" value="1"/>
</dbReference>
<dbReference type="AlphaFoldDB" id="A0A327SMI6"/>
<dbReference type="InterPro" id="IPR012338">
    <property type="entry name" value="Beta-lactam/transpept-like"/>
</dbReference>
<dbReference type="SMART" id="SM00606">
    <property type="entry name" value="CBD_IV"/>
    <property type="match status" value="1"/>
</dbReference>
<dbReference type="CDD" id="cd04080">
    <property type="entry name" value="CBM6_cellulase-like"/>
    <property type="match status" value="1"/>
</dbReference>
<evidence type="ECO:0000313" key="4">
    <source>
        <dbReference type="EMBL" id="RAJ26897.1"/>
    </source>
</evidence>
<name>A0A327SMI6_9SPHI</name>
<dbReference type="PROSITE" id="PS51175">
    <property type="entry name" value="CBM6"/>
    <property type="match status" value="1"/>
</dbReference>
<dbReference type="InterPro" id="IPR001466">
    <property type="entry name" value="Beta-lactam-related"/>
</dbReference>
<dbReference type="Gene3D" id="2.60.120.260">
    <property type="entry name" value="Galactose-binding domain-like"/>
    <property type="match status" value="1"/>
</dbReference>
<dbReference type="InterPro" id="IPR050491">
    <property type="entry name" value="AmpC-like"/>
</dbReference>
<proteinExistence type="predicted"/>
<dbReference type="SUPFAM" id="SSF56601">
    <property type="entry name" value="beta-lactamase/transpeptidase-like"/>
    <property type="match status" value="1"/>
</dbReference>
<dbReference type="SUPFAM" id="SSF49785">
    <property type="entry name" value="Galactose-binding domain-like"/>
    <property type="match status" value="1"/>
</dbReference>
<evidence type="ECO:0000256" key="2">
    <source>
        <dbReference type="SAM" id="SignalP"/>
    </source>
</evidence>
<feature type="chain" id="PRO_5016272227" evidence="2">
    <location>
        <begin position="22"/>
        <end position="627"/>
    </location>
</feature>
<evidence type="ECO:0000313" key="5">
    <source>
        <dbReference type="Proteomes" id="UP000249754"/>
    </source>
</evidence>
<accession>A0A327SMI6</accession>
<feature type="signal peptide" evidence="2">
    <location>
        <begin position="1"/>
        <end position="21"/>
    </location>
</feature>